<comment type="caution">
    <text evidence="1">The sequence shown here is derived from an EMBL/GenBank/DDBJ whole genome shotgun (WGS) entry which is preliminary data.</text>
</comment>
<organism evidence="1 2">
    <name type="scientific">Arctium lappa</name>
    <name type="common">Greater burdock</name>
    <name type="synonym">Lappa major</name>
    <dbReference type="NCBI Taxonomy" id="4217"/>
    <lineage>
        <taxon>Eukaryota</taxon>
        <taxon>Viridiplantae</taxon>
        <taxon>Streptophyta</taxon>
        <taxon>Embryophyta</taxon>
        <taxon>Tracheophyta</taxon>
        <taxon>Spermatophyta</taxon>
        <taxon>Magnoliopsida</taxon>
        <taxon>eudicotyledons</taxon>
        <taxon>Gunneridae</taxon>
        <taxon>Pentapetalae</taxon>
        <taxon>asterids</taxon>
        <taxon>campanulids</taxon>
        <taxon>Asterales</taxon>
        <taxon>Asteraceae</taxon>
        <taxon>Carduoideae</taxon>
        <taxon>Cardueae</taxon>
        <taxon>Arctiinae</taxon>
        <taxon>Arctium</taxon>
    </lineage>
</organism>
<proteinExistence type="predicted"/>
<evidence type="ECO:0000313" key="1">
    <source>
        <dbReference type="EMBL" id="KAI3678806.1"/>
    </source>
</evidence>
<keyword evidence="2" id="KW-1185">Reference proteome</keyword>
<evidence type="ECO:0000313" key="2">
    <source>
        <dbReference type="Proteomes" id="UP001055879"/>
    </source>
</evidence>
<reference evidence="1 2" key="2">
    <citation type="journal article" date="2022" name="Mol. Ecol. Resour.">
        <title>The genomes of chicory, endive, great burdock and yacon provide insights into Asteraceae paleo-polyploidization history and plant inulin production.</title>
        <authorList>
            <person name="Fan W."/>
            <person name="Wang S."/>
            <person name="Wang H."/>
            <person name="Wang A."/>
            <person name="Jiang F."/>
            <person name="Liu H."/>
            <person name="Zhao H."/>
            <person name="Xu D."/>
            <person name="Zhang Y."/>
        </authorList>
    </citation>
    <scope>NUCLEOTIDE SEQUENCE [LARGE SCALE GENOMIC DNA]</scope>
    <source>
        <strain evidence="2">cv. Niubang</strain>
    </source>
</reference>
<name>A0ACB8Y461_ARCLA</name>
<accession>A0ACB8Y461</accession>
<dbReference type="EMBL" id="CM042060">
    <property type="protein sequence ID" value="KAI3678806.1"/>
    <property type="molecule type" value="Genomic_DNA"/>
</dbReference>
<gene>
    <name evidence="1" type="ORF">L6452_38109</name>
</gene>
<protein>
    <submittedName>
        <fullName evidence="1">Uncharacterized protein</fullName>
    </submittedName>
</protein>
<sequence length="258" mass="29257">MVRAPCCEKMGLKKGPWTHQEDRILIDYINLHGHPNWRALPKLAGLLRCGKSCRLRWTNYLKPDIKRGNFSREEEDTIIQLHTAMGNRWSAIAARLPGRTDNEIKNVWHTHLKKRVNPNNPTTETTSKFQENPQESKEDEQNGVGSSPSQTNSSSTITDQTSYKQTDSPQPSCTEVSSETTSTNDNMNTNEDTGLENFPEMDDEFWSEVFSGGISGEFPAENENMGQLQSGCGQESILHDDMDFWFNVFTRGEDLPQI</sequence>
<dbReference type="Proteomes" id="UP001055879">
    <property type="component" value="Linkage Group LG14"/>
</dbReference>
<reference evidence="2" key="1">
    <citation type="journal article" date="2022" name="Mol. Ecol. Resour.">
        <title>The genomes of chicory, endive, great burdock and yacon provide insights into Asteraceae palaeo-polyploidization history and plant inulin production.</title>
        <authorList>
            <person name="Fan W."/>
            <person name="Wang S."/>
            <person name="Wang H."/>
            <person name="Wang A."/>
            <person name="Jiang F."/>
            <person name="Liu H."/>
            <person name="Zhao H."/>
            <person name="Xu D."/>
            <person name="Zhang Y."/>
        </authorList>
    </citation>
    <scope>NUCLEOTIDE SEQUENCE [LARGE SCALE GENOMIC DNA]</scope>
    <source>
        <strain evidence="2">cv. Niubang</strain>
    </source>
</reference>